<organism evidence="2 3">
    <name type="scientific">Algoriphagus lacus</name>
    <dbReference type="NCBI Taxonomy" id="2056311"/>
    <lineage>
        <taxon>Bacteria</taxon>
        <taxon>Pseudomonadati</taxon>
        <taxon>Bacteroidota</taxon>
        <taxon>Cytophagia</taxon>
        <taxon>Cytophagales</taxon>
        <taxon>Cyclobacteriaceae</taxon>
        <taxon>Algoriphagus</taxon>
    </lineage>
</organism>
<evidence type="ECO:0000313" key="3">
    <source>
        <dbReference type="Proteomes" id="UP000283522"/>
    </source>
</evidence>
<reference evidence="2 3" key="1">
    <citation type="submission" date="2018-09" db="EMBL/GenBank/DDBJ databases">
        <authorList>
            <person name="Wang X."/>
            <person name="Du Z."/>
        </authorList>
    </citation>
    <scope>NUCLEOTIDE SEQUENCE [LARGE SCALE GENOMIC DNA]</scope>
    <source>
        <strain evidence="2 3">N3</strain>
    </source>
</reference>
<proteinExistence type="predicted"/>
<dbReference type="Pfam" id="PF08534">
    <property type="entry name" value="Redoxin"/>
    <property type="match status" value="1"/>
</dbReference>
<dbReference type="EMBL" id="QXML01000009">
    <property type="protein sequence ID" value="RIW13371.1"/>
    <property type="molecule type" value="Genomic_DNA"/>
</dbReference>
<keyword evidence="3" id="KW-1185">Reference proteome</keyword>
<dbReference type="CDD" id="cd02966">
    <property type="entry name" value="TlpA_like_family"/>
    <property type="match status" value="1"/>
</dbReference>
<accession>A0A418PNV4</accession>
<dbReference type="InterPro" id="IPR013766">
    <property type="entry name" value="Thioredoxin_domain"/>
</dbReference>
<dbReference type="GO" id="GO:0016491">
    <property type="term" value="F:oxidoreductase activity"/>
    <property type="evidence" value="ECO:0007669"/>
    <property type="project" value="InterPro"/>
</dbReference>
<gene>
    <name evidence="2" type="ORF">D0X99_16485</name>
</gene>
<protein>
    <submittedName>
        <fullName evidence="2">TlpA family protein disulfide reductase</fullName>
    </submittedName>
</protein>
<name>A0A418PNV4_9BACT</name>
<dbReference type="PANTHER" id="PTHR42852:SF13">
    <property type="entry name" value="PROTEIN DIPZ"/>
    <property type="match status" value="1"/>
</dbReference>
<dbReference type="Gene3D" id="2.50.20.10">
    <property type="entry name" value="Lipoprotein localisation LolA/LolB/LppX"/>
    <property type="match status" value="1"/>
</dbReference>
<dbReference type="InterPro" id="IPR050553">
    <property type="entry name" value="Thioredoxin_ResA/DsbE_sf"/>
</dbReference>
<dbReference type="Gene3D" id="3.40.30.10">
    <property type="entry name" value="Glutaredoxin"/>
    <property type="match status" value="1"/>
</dbReference>
<dbReference type="PROSITE" id="PS51352">
    <property type="entry name" value="THIOREDOXIN_2"/>
    <property type="match status" value="1"/>
</dbReference>
<dbReference type="AlphaFoldDB" id="A0A418PNV4"/>
<dbReference type="InterPro" id="IPR013740">
    <property type="entry name" value="Redoxin"/>
</dbReference>
<dbReference type="PANTHER" id="PTHR42852">
    <property type="entry name" value="THIOL:DISULFIDE INTERCHANGE PROTEIN DSBE"/>
    <property type="match status" value="1"/>
</dbReference>
<evidence type="ECO:0000259" key="1">
    <source>
        <dbReference type="PROSITE" id="PS51352"/>
    </source>
</evidence>
<feature type="domain" description="Thioredoxin" evidence="1">
    <location>
        <begin position="261"/>
        <end position="404"/>
    </location>
</feature>
<evidence type="ECO:0000313" key="2">
    <source>
        <dbReference type="EMBL" id="RIW13371.1"/>
    </source>
</evidence>
<dbReference type="SUPFAM" id="SSF52833">
    <property type="entry name" value="Thioredoxin-like"/>
    <property type="match status" value="1"/>
</dbReference>
<dbReference type="Proteomes" id="UP000283522">
    <property type="component" value="Unassembled WGS sequence"/>
</dbReference>
<dbReference type="InterPro" id="IPR036249">
    <property type="entry name" value="Thioredoxin-like_sf"/>
</dbReference>
<comment type="caution">
    <text evidence="2">The sequence shown here is derived from an EMBL/GenBank/DDBJ whole genome shotgun (WGS) entry which is preliminary data.</text>
</comment>
<sequence>MIPSKKYPVLMKSTKVFFFVFLGYLFLLPDAFSQEQPALSILDSMVSKLKSLNYFEYQAKHQQKYFDSKDTLRTDWYSIKLQKVPNDSTLNFNLKMTHSNESRIYDGEKLSLVWPQEELVQQFPVSNTKKNFFTNNIRRELIPRFFYEELPFQSYLERGTLTQFSETENQGKKYYKLQFDFPVDEEITRLQRTVYINSKTYLPEVIEGYAEFMKIQQEWSLLEINYEKTSPGKEKWEVESYPFAYKIEYPNINQNPTVNSLSVGAPISEIRTFKLNGKEFLLNFPQSDSTLYLVDFWFVGCAPCIKAMPELEKLHQKYQASGLQVVGLNHLDQGRSEMVTQFKERLQVTYDLFFVPQEIPEQWQVRIFPTIYLIKGGKVVYSKVGHRDEDIPVLEEQILTHIPKH</sequence>